<keyword evidence="3" id="KW-0460">Magnesium</keyword>
<evidence type="ECO:0000256" key="1">
    <source>
        <dbReference type="ARBA" id="ARBA00022679"/>
    </source>
</evidence>
<dbReference type="GeneID" id="98320084"/>
<organism evidence="5 6">
    <name type="scientific">Liquorilactobacillus ghanensis DSM 18630</name>
    <dbReference type="NCBI Taxonomy" id="1423750"/>
    <lineage>
        <taxon>Bacteria</taxon>
        <taxon>Bacillati</taxon>
        <taxon>Bacillota</taxon>
        <taxon>Bacilli</taxon>
        <taxon>Lactobacillales</taxon>
        <taxon>Lactobacillaceae</taxon>
        <taxon>Liquorilactobacillus</taxon>
    </lineage>
</organism>
<dbReference type="AlphaFoldDB" id="A0A0R1VFI4"/>
<comment type="caution">
    <text evidence="5">The sequence shown here is derived from an EMBL/GenBank/DDBJ whole genome shotgun (WGS) entry which is preliminary data.</text>
</comment>
<dbReference type="GO" id="GO:0006633">
    <property type="term" value="P:fatty acid biosynthetic process"/>
    <property type="evidence" value="ECO:0007669"/>
    <property type="project" value="InterPro"/>
</dbReference>
<proteinExistence type="predicted"/>
<dbReference type="GO" id="GO:0000287">
    <property type="term" value="F:magnesium ion binding"/>
    <property type="evidence" value="ECO:0007669"/>
    <property type="project" value="InterPro"/>
</dbReference>
<sequence>MPLKVGVDLVTTARVKPLIDNQLAGFLQQFTANEQLEAAHCHDELLYFTERFAAKEAVLKSLNILIKREFFVEIETLNNGFGKPVPHISGSVKEIFTGKKLQQLDLSLSYENGFVIAIAVVN</sequence>
<evidence type="ECO:0000256" key="3">
    <source>
        <dbReference type="ARBA" id="ARBA00022842"/>
    </source>
</evidence>
<name>A0A0R1VFI4_9LACO</name>
<keyword evidence="6" id="KW-1185">Reference proteome</keyword>
<keyword evidence="1" id="KW-0808">Transferase</keyword>
<dbReference type="RefSeq" id="WP_057872768.1">
    <property type="nucleotide sequence ID" value="NZ_AZGB01000030.1"/>
</dbReference>
<dbReference type="InterPro" id="IPR037143">
    <property type="entry name" value="4-PPantetheinyl_Trfase_dom_sf"/>
</dbReference>
<dbReference type="SUPFAM" id="SSF56214">
    <property type="entry name" value="4'-phosphopantetheinyl transferase"/>
    <property type="match status" value="1"/>
</dbReference>
<dbReference type="EMBL" id="AZGB01000030">
    <property type="protein sequence ID" value="KRM04031.1"/>
    <property type="molecule type" value="Genomic_DNA"/>
</dbReference>
<gene>
    <name evidence="5" type="ORF">FC89_GL002434</name>
</gene>
<dbReference type="GO" id="GO:0008897">
    <property type="term" value="F:holo-[acyl-carrier-protein] synthase activity"/>
    <property type="evidence" value="ECO:0007669"/>
    <property type="project" value="InterPro"/>
</dbReference>
<dbReference type="InterPro" id="IPR008278">
    <property type="entry name" value="4-PPantetheinyl_Trfase_dom"/>
</dbReference>
<dbReference type="InterPro" id="IPR004568">
    <property type="entry name" value="Ppantetheine-prot_Trfase_dom"/>
</dbReference>
<dbReference type="Proteomes" id="UP000051451">
    <property type="component" value="Unassembled WGS sequence"/>
</dbReference>
<protein>
    <recommendedName>
        <fullName evidence="4">4'-phosphopantetheinyl transferase domain-containing protein</fullName>
    </recommendedName>
</protein>
<dbReference type="OrthoDB" id="517356at2"/>
<dbReference type="NCBIfam" id="TIGR00556">
    <property type="entry name" value="pantethn_trn"/>
    <property type="match status" value="1"/>
</dbReference>
<evidence type="ECO:0000259" key="4">
    <source>
        <dbReference type="Pfam" id="PF01648"/>
    </source>
</evidence>
<accession>A0A0R1VFI4</accession>
<reference evidence="5 6" key="1">
    <citation type="journal article" date="2015" name="Genome Announc.">
        <title>Expanding the biotechnology potential of lactobacilli through comparative genomics of 213 strains and associated genera.</title>
        <authorList>
            <person name="Sun Z."/>
            <person name="Harris H.M."/>
            <person name="McCann A."/>
            <person name="Guo C."/>
            <person name="Argimon S."/>
            <person name="Zhang W."/>
            <person name="Yang X."/>
            <person name="Jeffery I.B."/>
            <person name="Cooney J.C."/>
            <person name="Kagawa T.F."/>
            <person name="Liu W."/>
            <person name="Song Y."/>
            <person name="Salvetti E."/>
            <person name="Wrobel A."/>
            <person name="Rasinkangas P."/>
            <person name="Parkhill J."/>
            <person name="Rea M.C."/>
            <person name="O'Sullivan O."/>
            <person name="Ritari J."/>
            <person name="Douillard F.P."/>
            <person name="Paul Ross R."/>
            <person name="Yang R."/>
            <person name="Briner A.E."/>
            <person name="Felis G.E."/>
            <person name="de Vos W.M."/>
            <person name="Barrangou R."/>
            <person name="Klaenhammer T.R."/>
            <person name="Caufield P.W."/>
            <person name="Cui Y."/>
            <person name="Zhang H."/>
            <person name="O'Toole P.W."/>
        </authorList>
    </citation>
    <scope>NUCLEOTIDE SEQUENCE [LARGE SCALE GENOMIC DNA]</scope>
    <source>
        <strain evidence="5 6">DSM 18630</strain>
    </source>
</reference>
<dbReference type="Gene3D" id="3.90.470.20">
    <property type="entry name" value="4'-phosphopantetheinyl transferase domain"/>
    <property type="match status" value="1"/>
</dbReference>
<evidence type="ECO:0000256" key="2">
    <source>
        <dbReference type="ARBA" id="ARBA00022723"/>
    </source>
</evidence>
<feature type="domain" description="4'-phosphopantetheinyl transferase" evidence="4">
    <location>
        <begin position="5"/>
        <end position="90"/>
    </location>
</feature>
<evidence type="ECO:0000313" key="6">
    <source>
        <dbReference type="Proteomes" id="UP000051451"/>
    </source>
</evidence>
<dbReference type="PATRIC" id="fig|1423750.3.peg.2476"/>
<keyword evidence="2" id="KW-0479">Metal-binding</keyword>
<dbReference type="Pfam" id="PF01648">
    <property type="entry name" value="ACPS"/>
    <property type="match status" value="1"/>
</dbReference>
<evidence type="ECO:0000313" key="5">
    <source>
        <dbReference type="EMBL" id="KRM04031.1"/>
    </source>
</evidence>
<dbReference type="STRING" id="1423750.FC89_GL002434"/>